<sequence>MLRGVAGYDADGEPDPLHDVRPMLDRLYADDESPDSAGMDLISEILLTWIERRRHGEE</sequence>
<evidence type="ECO:0000313" key="1">
    <source>
        <dbReference type="EMBL" id="MEE6305612.1"/>
    </source>
</evidence>
<name>A0ABU7S7M1_9ACTN</name>
<proteinExistence type="predicted"/>
<protein>
    <submittedName>
        <fullName evidence="1">Uncharacterized protein</fullName>
    </submittedName>
</protein>
<reference evidence="1 2" key="1">
    <citation type="submission" date="2024-01" db="EMBL/GenBank/DDBJ databases">
        <title>Genome insights into Plantactinospora veratri sp. nov.</title>
        <authorList>
            <person name="Wang L."/>
        </authorList>
    </citation>
    <scope>NUCLEOTIDE SEQUENCE [LARGE SCALE GENOMIC DNA]</scope>
    <source>
        <strain evidence="1 2">NEAU-FHS4</strain>
    </source>
</reference>
<comment type="caution">
    <text evidence="1">The sequence shown here is derived from an EMBL/GenBank/DDBJ whole genome shotgun (WGS) entry which is preliminary data.</text>
</comment>
<gene>
    <name evidence="1" type="ORF">V1634_02030</name>
</gene>
<organism evidence="1 2">
    <name type="scientific">Plantactinospora veratri</name>
    <dbReference type="NCBI Taxonomy" id="1436122"/>
    <lineage>
        <taxon>Bacteria</taxon>
        <taxon>Bacillati</taxon>
        <taxon>Actinomycetota</taxon>
        <taxon>Actinomycetes</taxon>
        <taxon>Micromonosporales</taxon>
        <taxon>Micromonosporaceae</taxon>
        <taxon>Plantactinospora</taxon>
    </lineage>
</organism>
<evidence type="ECO:0000313" key="2">
    <source>
        <dbReference type="Proteomes" id="UP001339911"/>
    </source>
</evidence>
<accession>A0ABU7S7M1</accession>
<keyword evidence="2" id="KW-1185">Reference proteome</keyword>
<dbReference type="EMBL" id="JAZGQL010000001">
    <property type="protein sequence ID" value="MEE6305612.1"/>
    <property type="molecule type" value="Genomic_DNA"/>
</dbReference>
<dbReference type="RefSeq" id="WP_331205978.1">
    <property type="nucleotide sequence ID" value="NZ_JAZGQL010000001.1"/>
</dbReference>
<dbReference type="Proteomes" id="UP001339911">
    <property type="component" value="Unassembled WGS sequence"/>
</dbReference>